<accession>A0ACC2IMF6</accession>
<reference evidence="1" key="1">
    <citation type="submission" date="2022-11" db="EMBL/GenBank/DDBJ databases">
        <title>Genome Sequence of Nemania bipapillata.</title>
        <authorList>
            <person name="Buettner E."/>
        </authorList>
    </citation>
    <scope>NUCLEOTIDE SEQUENCE</scope>
    <source>
        <strain evidence="1">CP14</strain>
    </source>
</reference>
<sequence>MGIGLLYCNSQHRRMSEIMMSEIEHIETEDDEEPLRTECYRLAAGFALGFINLGKGTDLKGLHDMRITEKLLTLASATKKVEQVHILDRSSAAAVVAVALIYMKSEDHIVARKIDVPDATLQFDYIRPDILLLRTYLAGIITGCNRQQPSHLTTNLAAHSIQHIFLFSLF</sequence>
<evidence type="ECO:0000313" key="1">
    <source>
        <dbReference type="EMBL" id="KAJ8116388.1"/>
    </source>
</evidence>
<gene>
    <name evidence="1" type="ORF">ONZ43_g4452</name>
</gene>
<keyword evidence="2" id="KW-1185">Reference proteome</keyword>
<organism evidence="1 2">
    <name type="scientific">Nemania bipapillata</name>
    <dbReference type="NCBI Taxonomy" id="110536"/>
    <lineage>
        <taxon>Eukaryota</taxon>
        <taxon>Fungi</taxon>
        <taxon>Dikarya</taxon>
        <taxon>Ascomycota</taxon>
        <taxon>Pezizomycotina</taxon>
        <taxon>Sordariomycetes</taxon>
        <taxon>Xylariomycetidae</taxon>
        <taxon>Xylariales</taxon>
        <taxon>Xylariaceae</taxon>
        <taxon>Nemania</taxon>
    </lineage>
</organism>
<comment type="caution">
    <text evidence="1">The sequence shown here is derived from an EMBL/GenBank/DDBJ whole genome shotgun (WGS) entry which is preliminary data.</text>
</comment>
<dbReference type="Proteomes" id="UP001153334">
    <property type="component" value="Unassembled WGS sequence"/>
</dbReference>
<evidence type="ECO:0000313" key="2">
    <source>
        <dbReference type="Proteomes" id="UP001153334"/>
    </source>
</evidence>
<protein>
    <submittedName>
        <fullName evidence="1">Uncharacterized protein</fullName>
    </submittedName>
</protein>
<dbReference type="EMBL" id="JAPESX010001201">
    <property type="protein sequence ID" value="KAJ8116388.1"/>
    <property type="molecule type" value="Genomic_DNA"/>
</dbReference>
<name>A0ACC2IMF6_9PEZI</name>
<proteinExistence type="predicted"/>